<dbReference type="Proteomes" id="UP000183090">
    <property type="component" value="Unassembled WGS sequence"/>
</dbReference>
<evidence type="ECO:0000256" key="3">
    <source>
        <dbReference type="ARBA" id="ARBA00013368"/>
    </source>
</evidence>
<evidence type="ECO:0000313" key="7">
    <source>
        <dbReference type="Proteomes" id="UP000034029"/>
    </source>
</evidence>
<dbReference type="AlphaFoldDB" id="A0A0F7HMC3"/>
<dbReference type="Gene3D" id="3.40.50.300">
    <property type="entry name" value="P-loop containing nucleotide triphosphate hydrolases"/>
    <property type="match status" value="2"/>
</dbReference>
<reference evidence="7" key="2">
    <citation type="submission" date="2015-04" db="EMBL/GenBank/DDBJ databases">
        <title>Complete genome sequence of Salinicoccus halodurans strain H3B36, isolated from the Qaidam basin of China.</title>
        <authorList>
            <person name="Ma Y."/>
            <person name="Jiang K."/>
            <person name="Xue Y."/>
        </authorList>
    </citation>
    <scope>NUCLEOTIDE SEQUENCE [LARGE SCALE GENOMIC DNA]</scope>
    <source>
        <strain evidence="7">H3B36</strain>
    </source>
</reference>
<evidence type="ECO:0000313" key="5">
    <source>
        <dbReference type="EMBL" id="AKG74647.1"/>
    </source>
</evidence>
<dbReference type="InterPro" id="IPR027417">
    <property type="entry name" value="P-loop_NTPase"/>
</dbReference>
<feature type="domain" description="Protein CR006 P-loop" evidence="4">
    <location>
        <begin position="9"/>
        <end position="697"/>
    </location>
</feature>
<comment type="similarity">
    <text evidence="1">Belongs to the SMC family. SbcC subfamily.</text>
</comment>
<evidence type="ECO:0000313" key="8">
    <source>
        <dbReference type="Proteomes" id="UP000183090"/>
    </source>
</evidence>
<dbReference type="KEGG" id="shv:AAT16_10850"/>
<dbReference type="EMBL" id="CP011366">
    <property type="protein sequence ID" value="AKG74647.1"/>
    <property type="molecule type" value="Genomic_DNA"/>
</dbReference>
<dbReference type="Proteomes" id="UP000034029">
    <property type="component" value="Chromosome"/>
</dbReference>
<dbReference type="SUPFAM" id="SSF52540">
    <property type="entry name" value="P-loop containing nucleoside triphosphate hydrolases"/>
    <property type="match status" value="1"/>
</dbReference>
<reference evidence="5 7" key="1">
    <citation type="journal article" date="2015" name="Int. J. Syst. Evol. Microbiol.">
        <title>Complete genome sequence of Salinicoccus halodurans H3B36, isolated from the Qaidam Basin in China.</title>
        <authorList>
            <person name="Jiang K."/>
            <person name="Xue Y."/>
            <person name="Ma Y."/>
        </authorList>
    </citation>
    <scope>NUCLEOTIDE SEQUENCE [LARGE SCALE GENOMIC DNA]</scope>
    <source>
        <strain evidence="5 7">H3B36</strain>
    </source>
</reference>
<dbReference type="OrthoDB" id="9795565at2"/>
<evidence type="ECO:0000256" key="1">
    <source>
        <dbReference type="ARBA" id="ARBA00006930"/>
    </source>
</evidence>
<gene>
    <name evidence="5" type="ORF">AAT16_10850</name>
    <name evidence="6" type="ORF">SAMN05216235_2283</name>
</gene>
<evidence type="ECO:0000259" key="4">
    <source>
        <dbReference type="Pfam" id="PF13166"/>
    </source>
</evidence>
<reference evidence="6 8" key="3">
    <citation type="submission" date="2016-10" db="EMBL/GenBank/DDBJ databases">
        <authorList>
            <person name="Varghese N."/>
            <person name="Submissions S."/>
        </authorList>
    </citation>
    <scope>NUCLEOTIDE SEQUENCE [LARGE SCALE GENOMIC DNA]</scope>
    <source>
        <strain evidence="6 8">CGMCC 1.6501</strain>
    </source>
</reference>
<name>A0A0F7HMC3_9STAP</name>
<dbReference type="RefSeq" id="WP_046790826.1">
    <property type="nucleotide sequence ID" value="NZ_CP011366.1"/>
</dbReference>
<sequence length="728" mass="86080">MLSNIIMKNVASYNEEGTCFQNLRKVNLIYGNNGSGKSTLSNFFNDIESFDDCTYEGKMSDEKLIYNKNFIEENFKSDNEIPGIFTLGKDHVETQTELEETEKIIERNSTARDKASDELTDTEGDLKTLQEEFADLIWNKKNDRHIDINFVYQHSFKGLHGSKNKFYQEYINQKHLNNQTLLDEEDLLKQAKVVFAEQQTEIPLIEVQKFEVKWDNEVLKKSIIGQEDIDFAELVNELNIHTWVHEGFMKVKDHNLKNCPFCRSEFEENFLTSLQEYFNAKFEDELIEMKRNIDIYKGYAENVISYLGNLLKLENDYLNKQEVENIFHKINAKNEENLRQLSEKEREPIKKVNLNTLEDDMNILFSLLESNNTDISAYNQTLNQLGQEREKIIKICWRHFLHLTGEEFKRFEKTEKQLASKIQGLSKSITRYTEYVLENQRKYDEIKENMFGVSSTVTAINQQLNLYGFKNFLLNATEEDGKYRIVRETGESANKTLSEGEKTFITFLYYYHLVKNETNKKLVFIDDPISSLDSTVLYIVSTLVQDLISNTETYNIDQIFVSTHNTYFFKEITYKIENCSFYVIRKDRENGSYTTRYEKNPISSSYESLWRELVELKDSNSNIIQNIMRRILENYFKFLGGIDLEDLTKNFEEDERIIVSSLIKWTHDGSHHVQEDLYIQQYSEMNQKYYEVFSKIFIRSKHQEHLYMMIDKCVEDETTNPFFIPSEQ</sequence>
<accession>A0A0F7HMC3</accession>
<evidence type="ECO:0000256" key="2">
    <source>
        <dbReference type="ARBA" id="ARBA00011322"/>
    </source>
</evidence>
<proteinExistence type="inferred from homology"/>
<protein>
    <recommendedName>
        <fullName evidence="3">Nuclease SbcCD subunit C</fullName>
    </recommendedName>
</protein>
<dbReference type="Pfam" id="PF13166">
    <property type="entry name" value="AAA_13"/>
    <property type="match status" value="1"/>
</dbReference>
<dbReference type="EMBL" id="FOTB01000005">
    <property type="protein sequence ID" value="SFK88895.1"/>
    <property type="molecule type" value="Genomic_DNA"/>
</dbReference>
<evidence type="ECO:0000313" key="6">
    <source>
        <dbReference type="EMBL" id="SFK88895.1"/>
    </source>
</evidence>
<dbReference type="PANTHER" id="PTHR32114:SF2">
    <property type="entry name" value="ABC TRANSPORTER ABCH.3"/>
    <property type="match status" value="1"/>
</dbReference>
<dbReference type="InterPro" id="IPR026866">
    <property type="entry name" value="CR006_AAA"/>
</dbReference>
<dbReference type="PANTHER" id="PTHR32114">
    <property type="entry name" value="ABC TRANSPORTER ABCH.3"/>
    <property type="match status" value="1"/>
</dbReference>
<comment type="subunit">
    <text evidence="2">Heterodimer of SbcC and SbcD.</text>
</comment>
<organism evidence="6 8">
    <name type="scientific">Salinicoccus halodurans</name>
    <dbReference type="NCBI Taxonomy" id="407035"/>
    <lineage>
        <taxon>Bacteria</taxon>
        <taxon>Bacillati</taxon>
        <taxon>Bacillota</taxon>
        <taxon>Bacilli</taxon>
        <taxon>Bacillales</taxon>
        <taxon>Staphylococcaceae</taxon>
        <taxon>Salinicoccus</taxon>
    </lineage>
</organism>
<keyword evidence="7" id="KW-1185">Reference proteome</keyword>